<reference evidence="2 3" key="1">
    <citation type="submission" date="2024-06" db="EMBL/GenBank/DDBJ databases">
        <authorList>
            <person name="Kim D.-U."/>
        </authorList>
    </citation>
    <scope>NUCLEOTIDE SEQUENCE [LARGE SCALE GENOMIC DNA]</scope>
    <source>
        <strain evidence="2 3">KACC15460</strain>
    </source>
</reference>
<dbReference type="EMBL" id="JBEWSZ010000016">
    <property type="protein sequence ID" value="MET2832945.1"/>
    <property type="molecule type" value="Genomic_DNA"/>
</dbReference>
<proteinExistence type="predicted"/>
<sequence length="91" mass="9603">MCCPPLSQDVDAAIAAANAPSAHERLKAQTDAARGYGIFFGSPAFVVDGETFWGIDRLEEAFAWADGRHRLQKAVKSGLRSSSASGTCSLS</sequence>
<dbReference type="InterPro" id="IPR036249">
    <property type="entry name" value="Thioredoxin-like_sf"/>
</dbReference>
<dbReference type="Proteomes" id="UP001548832">
    <property type="component" value="Unassembled WGS sequence"/>
</dbReference>
<accession>A0ABV2DS95</accession>
<feature type="domain" description="DSBA-like thioredoxin" evidence="1">
    <location>
        <begin position="9"/>
        <end position="59"/>
    </location>
</feature>
<protein>
    <submittedName>
        <fullName evidence="2">DsbA family protein</fullName>
    </submittedName>
</protein>
<evidence type="ECO:0000313" key="3">
    <source>
        <dbReference type="Proteomes" id="UP001548832"/>
    </source>
</evidence>
<evidence type="ECO:0000313" key="2">
    <source>
        <dbReference type="EMBL" id="MET2832945.1"/>
    </source>
</evidence>
<evidence type="ECO:0000259" key="1">
    <source>
        <dbReference type="Pfam" id="PF01323"/>
    </source>
</evidence>
<comment type="caution">
    <text evidence="2">The sequence shown here is derived from an EMBL/GenBank/DDBJ whole genome shotgun (WGS) entry which is preliminary data.</text>
</comment>
<name>A0ABV2DS95_9HYPH</name>
<organism evidence="2 3">
    <name type="scientific">Mesorhizobium shangrilense</name>
    <dbReference type="NCBI Taxonomy" id="460060"/>
    <lineage>
        <taxon>Bacteria</taxon>
        <taxon>Pseudomonadati</taxon>
        <taxon>Pseudomonadota</taxon>
        <taxon>Alphaproteobacteria</taxon>
        <taxon>Hyphomicrobiales</taxon>
        <taxon>Phyllobacteriaceae</taxon>
        <taxon>Mesorhizobium</taxon>
    </lineage>
</organism>
<keyword evidence="3" id="KW-1185">Reference proteome</keyword>
<dbReference type="RefSeq" id="WP_354465150.1">
    <property type="nucleotide sequence ID" value="NZ_JBEWSZ010000016.1"/>
</dbReference>
<dbReference type="SUPFAM" id="SSF52833">
    <property type="entry name" value="Thioredoxin-like"/>
    <property type="match status" value="1"/>
</dbReference>
<gene>
    <name evidence="2" type="ORF">ABVQ20_39205</name>
</gene>
<dbReference type="Pfam" id="PF01323">
    <property type="entry name" value="DSBA"/>
    <property type="match status" value="1"/>
</dbReference>
<dbReference type="Gene3D" id="3.40.30.10">
    <property type="entry name" value="Glutaredoxin"/>
    <property type="match status" value="1"/>
</dbReference>
<dbReference type="InterPro" id="IPR001853">
    <property type="entry name" value="DSBA-like_thioredoxin_dom"/>
</dbReference>